<feature type="non-terminal residue" evidence="1">
    <location>
        <position position="56"/>
    </location>
</feature>
<keyword evidence="2" id="KW-1185">Reference proteome</keyword>
<proteinExistence type="predicted"/>
<evidence type="ECO:0000313" key="1">
    <source>
        <dbReference type="EMBL" id="ODV87469.1"/>
    </source>
</evidence>
<name>A0A1E4T6S7_9ASCO</name>
<evidence type="ECO:0000313" key="2">
    <source>
        <dbReference type="Proteomes" id="UP000094801"/>
    </source>
</evidence>
<reference evidence="2" key="1">
    <citation type="submission" date="2016-04" db="EMBL/GenBank/DDBJ databases">
        <title>Comparative genomics of biotechnologically important yeasts.</title>
        <authorList>
            <consortium name="DOE Joint Genome Institute"/>
            <person name="Riley R."/>
            <person name="Haridas S."/>
            <person name="Wolfe K.H."/>
            <person name="Lopes M.R."/>
            <person name="Hittinger C.T."/>
            <person name="Goker M."/>
            <person name="Salamov A."/>
            <person name="Wisecaver J."/>
            <person name="Long T.M."/>
            <person name="Aerts A.L."/>
            <person name="Barry K."/>
            <person name="Choi C."/>
            <person name="Clum A."/>
            <person name="Coughlan A.Y."/>
            <person name="Deshpande S."/>
            <person name="Douglass A.P."/>
            <person name="Hanson S.J."/>
            <person name="Klenk H.-P."/>
            <person name="Labutti K."/>
            <person name="Lapidus A."/>
            <person name="Lindquist E."/>
            <person name="Lipzen A."/>
            <person name="Meier-Kolthoff J.P."/>
            <person name="Ohm R.A."/>
            <person name="Otillar R.P."/>
            <person name="Pangilinan J."/>
            <person name="Peng Y."/>
            <person name="Rokas A."/>
            <person name="Rosa C.A."/>
            <person name="Scheuner C."/>
            <person name="Sibirny A.A."/>
            <person name="Slot J.C."/>
            <person name="Stielow J.B."/>
            <person name="Sun H."/>
            <person name="Kurtzman C.P."/>
            <person name="Blackwell M."/>
            <person name="Grigoriev I.V."/>
            <person name="Jeffries T.W."/>
        </authorList>
    </citation>
    <scope>NUCLEOTIDE SEQUENCE [LARGE SCALE GENOMIC DNA]</scope>
    <source>
        <strain evidence="2">NRRL YB-2248</strain>
    </source>
</reference>
<sequence length="56" mass="6068">MNILRNCQPTSESTLLVKHRTTEQQNNGETATATASASAVLYGQLKAASFEKDKRG</sequence>
<protein>
    <submittedName>
        <fullName evidence="1">Uncharacterized protein</fullName>
    </submittedName>
</protein>
<dbReference type="AlphaFoldDB" id="A0A1E4T6S7"/>
<organism evidence="1 2">
    <name type="scientific">[Candida] arabinofermentans NRRL YB-2248</name>
    <dbReference type="NCBI Taxonomy" id="983967"/>
    <lineage>
        <taxon>Eukaryota</taxon>
        <taxon>Fungi</taxon>
        <taxon>Dikarya</taxon>
        <taxon>Ascomycota</taxon>
        <taxon>Saccharomycotina</taxon>
        <taxon>Pichiomycetes</taxon>
        <taxon>Pichiales</taxon>
        <taxon>Pichiaceae</taxon>
        <taxon>Ogataea</taxon>
        <taxon>Ogataea/Candida clade</taxon>
    </lineage>
</organism>
<dbReference type="EMBL" id="KV453848">
    <property type="protein sequence ID" value="ODV87469.1"/>
    <property type="molecule type" value="Genomic_DNA"/>
</dbReference>
<accession>A0A1E4T6S7</accession>
<gene>
    <name evidence="1" type="ORF">CANARDRAFT_26869</name>
</gene>
<dbReference type="Proteomes" id="UP000094801">
    <property type="component" value="Unassembled WGS sequence"/>
</dbReference>